<dbReference type="EMBL" id="LN714496">
    <property type="protein sequence ID" value="CEL73635.1"/>
    <property type="molecule type" value="Genomic_DNA"/>
</dbReference>
<feature type="region of interest" description="Disordered" evidence="1">
    <location>
        <begin position="103"/>
        <end position="165"/>
    </location>
</feature>
<name>A0A0F7V0I1_TOXGV</name>
<dbReference type="AlphaFoldDB" id="A0A0F7V0I1"/>
<organism evidence="2">
    <name type="scientific">Toxoplasma gondii (strain ATCC 50861 / VEG)</name>
    <dbReference type="NCBI Taxonomy" id="432359"/>
    <lineage>
        <taxon>Eukaryota</taxon>
        <taxon>Sar</taxon>
        <taxon>Alveolata</taxon>
        <taxon>Apicomplexa</taxon>
        <taxon>Conoidasida</taxon>
        <taxon>Coccidia</taxon>
        <taxon>Eucoccidiorida</taxon>
        <taxon>Eimeriorina</taxon>
        <taxon>Sarcocystidae</taxon>
        <taxon>Toxoplasma</taxon>
    </lineage>
</organism>
<accession>A0A0F7V0I1</accession>
<reference evidence="2" key="1">
    <citation type="journal article" date="2015" name="PLoS ONE">
        <title>Comprehensive Evaluation of Toxoplasma gondii VEG and Neospora caninum LIV Genomes with Tachyzoite Stage Transcriptome and Proteome Defines Novel Transcript Features.</title>
        <authorList>
            <person name="Ramaprasad A."/>
            <person name="Mourier T."/>
            <person name="Naeem R."/>
            <person name="Malas T.B."/>
            <person name="Moussa E."/>
            <person name="Panigrahi A."/>
            <person name="Vermont S.J."/>
            <person name="Otto T.D."/>
            <person name="Wastling J."/>
            <person name="Pain A."/>
        </authorList>
    </citation>
    <scope>NUCLEOTIDE SEQUENCE</scope>
    <source>
        <strain evidence="2">VEG</strain>
    </source>
</reference>
<sequence length="197" mass="21294">MRRLETDLVSAVVTGRLLAYRQTRQPPNVAPFQRHLKDLEAADPQQCVQPLANPMSAPPKFACRLSVNNHSSVGVQSRQAMPLGLVLGWEKLAVLCISTTVMTPQRSSSGKVPESTPPRLPCLHEPTSTTPASSRTMSKSTHQPDTHGPSRATPDTTPPADMVRGTTQRTNAKARILVYSHCSAATTTPTLDTALRP</sequence>
<gene>
    <name evidence="2" type="ORF">BN1205_043410</name>
</gene>
<proteinExistence type="predicted"/>
<protein>
    <submittedName>
        <fullName evidence="2">Uncharacterized protein</fullName>
    </submittedName>
</protein>
<feature type="compositionally biased region" description="Polar residues" evidence="1">
    <location>
        <begin position="126"/>
        <end position="143"/>
    </location>
</feature>
<evidence type="ECO:0000313" key="2">
    <source>
        <dbReference type="EMBL" id="CEL73635.1"/>
    </source>
</evidence>
<evidence type="ECO:0000256" key="1">
    <source>
        <dbReference type="SAM" id="MobiDB-lite"/>
    </source>
</evidence>